<dbReference type="SUPFAM" id="SSF52047">
    <property type="entry name" value="RNI-like"/>
    <property type="match status" value="1"/>
</dbReference>
<dbReference type="PANTHER" id="PTHR38926">
    <property type="entry name" value="F-BOX DOMAIN CONTAINING PROTEIN, EXPRESSED"/>
    <property type="match status" value="1"/>
</dbReference>
<feature type="non-terminal residue" evidence="1">
    <location>
        <position position="1"/>
    </location>
</feature>
<dbReference type="PANTHER" id="PTHR38926:SF5">
    <property type="entry name" value="F-BOX AND LEUCINE-RICH REPEAT PROTEIN 6"/>
    <property type="match status" value="1"/>
</dbReference>
<gene>
    <name evidence="1" type="ORF">B0H15DRAFT_740640</name>
</gene>
<dbReference type="InterPro" id="IPR032675">
    <property type="entry name" value="LRR_dom_sf"/>
</dbReference>
<reference evidence="1" key="1">
    <citation type="submission" date="2023-03" db="EMBL/GenBank/DDBJ databases">
        <title>Massive genome expansion in bonnet fungi (Mycena s.s.) driven by repeated elements and novel gene families across ecological guilds.</title>
        <authorList>
            <consortium name="Lawrence Berkeley National Laboratory"/>
            <person name="Harder C.B."/>
            <person name="Miyauchi S."/>
            <person name="Viragh M."/>
            <person name="Kuo A."/>
            <person name="Thoen E."/>
            <person name="Andreopoulos B."/>
            <person name="Lu D."/>
            <person name="Skrede I."/>
            <person name="Drula E."/>
            <person name="Henrissat B."/>
            <person name="Morin E."/>
            <person name="Kohler A."/>
            <person name="Barry K."/>
            <person name="LaButti K."/>
            <person name="Morin E."/>
            <person name="Salamov A."/>
            <person name="Lipzen A."/>
            <person name="Mereny Z."/>
            <person name="Hegedus B."/>
            <person name="Baldrian P."/>
            <person name="Stursova M."/>
            <person name="Weitz H."/>
            <person name="Taylor A."/>
            <person name="Grigoriev I.V."/>
            <person name="Nagy L.G."/>
            <person name="Martin F."/>
            <person name="Kauserud H."/>
        </authorList>
    </citation>
    <scope>NUCLEOTIDE SEQUENCE</scope>
    <source>
        <strain evidence="1">CBHHK173m</strain>
    </source>
</reference>
<comment type="caution">
    <text evidence="1">The sequence shown here is derived from an EMBL/GenBank/DDBJ whole genome shotgun (WGS) entry which is preliminary data.</text>
</comment>
<evidence type="ECO:0000313" key="1">
    <source>
        <dbReference type="EMBL" id="KAJ7086330.1"/>
    </source>
</evidence>
<dbReference type="Gene3D" id="3.80.10.10">
    <property type="entry name" value="Ribonuclease Inhibitor"/>
    <property type="match status" value="1"/>
</dbReference>
<dbReference type="EMBL" id="JARJCN010000031">
    <property type="protein sequence ID" value="KAJ7086330.1"/>
    <property type="molecule type" value="Genomic_DNA"/>
</dbReference>
<protein>
    <recommendedName>
        <fullName evidence="3">F-box domain-containing protein</fullName>
    </recommendedName>
</protein>
<organism evidence="1 2">
    <name type="scientific">Mycena belliarum</name>
    <dbReference type="NCBI Taxonomy" id="1033014"/>
    <lineage>
        <taxon>Eukaryota</taxon>
        <taxon>Fungi</taxon>
        <taxon>Dikarya</taxon>
        <taxon>Basidiomycota</taxon>
        <taxon>Agaricomycotina</taxon>
        <taxon>Agaricomycetes</taxon>
        <taxon>Agaricomycetidae</taxon>
        <taxon>Agaricales</taxon>
        <taxon>Marasmiineae</taxon>
        <taxon>Mycenaceae</taxon>
        <taxon>Mycena</taxon>
    </lineage>
</organism>
<proteinExistence type="predicted"/>
<dbReference type="AlphaFoldDB" id="A0AAD6U5H7"/>
<evidence type="ECO:0008006" key="3">
    <source>
        <dbReference type="Google" id="ProtNLM"/>
    </source>
</evidence>
<keyword evidence="2" id="KW-1185">Reference proteome</keyword>
<sequence>MKSPFAQKLHTNYVPSETEAEAIKAHLIPHASEASRLQALIEDLCARRQRELDYIAAHKALVSPARRLPQDVLQEIFLACIPTARNAVMSAQEAPILLCRICSAWRTIALSIPALWASLHLPLQHVFEGTSTGPPIMWLERSGRCPLSLSIVGARTMEHFEAYESEFIDPLFDYLEGCAHRWQSIDLASEWDEGIMRLKDMYSPILVTAKIRGVLSEIVELKLLTSPSLRRVHLQITGYLDKGVADLPLRWGCLTHLILHAFVDRYPQSGLSPTMMLDILARCPRLISFTADTNNSSENSLPDSSAVAPLILRRLRELILCRCNSPVGPNSVSHILRNLIMPELRTIQLPRTGASLSGASPFLCDLATRSPLVEELHIDLASLAPASLADTIPVLHSLKRLYVLAYETNDSATVDQLLALLLPEPGGAPPCPLLAELQITDCPLTSITGDITTFAARMLDGGCNGFTRLDGSLAAGSYSQCEPLPQWILPRILLGMAFRNSLPRSSSLILIEYLGGVERCVPGTSADPESGLNAPREKIQKRAKRIYADISRLHGECELETSLRSIFRAYAAPDFSAATISALTWLYRAPIDKEFLSRMWNRGRSLLTPADRPRERNIMDHLHTNYVPREIEAEAIQSQLIPHVLEASRLQALIQDLCARRQRELDYIAAHQALISPARRLPQDVLQEIFLACLPTTRNAVMSAREVPLLLCRICSAWRAIALSIPALWASLHIPLQHVFEGISTEPPIMWLERSGRCPLSLSLVGARTMEHFERFDSEFIDPFFDYLEGCAHRWRSIDLEFTRTDGMLRLKDMYSPILVTAKIQAVLRDIKEIKLLTSPSLRRVRLHIPGYLDKGIADLPLRWGCLTHLILHGFVKGYPQSGLSPKMALDILARCPRLI</sequence>
<accession>A0AAD6U5H7</accession>
<dbReference type="Proteomes" id="UP001222325">
    <property type="component" value="Unassembled WGS sequence"/>
</dbReference>
<name>A0AAD6U5H7_9AGAR</name>
<evidence type="ECO:0000313" key="2">
    <source>
        <dbReference type="Proteomes" id="UP001222325"/>
    </source>
</evidence>